<evidence type="ECO:0000313" key="3">
    <source>
        <dbReference type="EMBL" id="GAA4668396.1"/>
    </source>
</evidence>
<reference evidence="4" key="1">
    <citation type="journal article" date="2019" name="Int. J. Syst. Evol. Microbiol.">
        <title>The Global Catalogue of Microorganisms (GCM) 10K type strain sequencing project: providing services to taxonomists for standard genome sequencing and annotation.</title>
        <authorList>
            <consortium name="The Broad Institute Genomics Platform"/>
            <consortium name="The Broad Institute Genome Sequencing Center for Infectious Disease"/>
            <person name="Wu L."/>
            <person name="Ma J."/>
        </authorList>
    </citation>
    <scope>NUCLEOTIDE SEQUENCE [LARGE SCALE GENOMIC DNA]</scope>
    <source>
        <strain evidence="4">JCM 18956</strain>
    </source>
</reference>
<dbReference type="Proteomes" id="UP001501295">
    <property type="component" value="Unassembled WGS sequence"/>
</dbReference>
<feature type="domain" description="Activator of Hsp90 ATPase homologue 1/2-like C-terminal" evidence="2">
    <location>
        <begin position="23"/>
        <end position="163"/>
    </location>
</feature>
<evidence type="ECO:0000313" key="4">
    <source>
        <dbReference type="Proteomes" id="UP001501295"/>
    </source>
</evidence>
<dbReference type="SUPFAM" id="SSF55961">
    <property type="entry name" value="Bet v1-like"/>
    <property type="match status" value="1"/>
</dbReference>
<gene>
    <name evidence="3" type="ORF">GCM10025780_08840</name>
</gene>
<dbReference type="Pfam" id="PF08327">
    <property type="entry name" value="AHSA1"/>
    <property type="match status" value="1"/>
</dbReference>
<dbReference type="InterPro" id="IPR023393">
    <property type="entry name" value="START-like_dom_sf"/>
</dbReference>
<comment type="similarity">
    <text evidence="1">Belongs to the AHA1 family.</text>
</comment>
<evidence type="ECO:0000259" key="2">
    <source>
        <dbReference type="Pfam" id="PF08327"/>
    </source>
</evidence>
<keyword evidence="4" id="KW-1185">Reference proteome</keyword>
<protein>
    <submittedName>
        <fullName evidence="3">SRPBCC domain-containing protein</fullName>
    </submittedName>
</protein>
<sequence length="165" mass="18062">MADIVASSDRDALQLTFVAEFDSPPERVWQLWSDPRQLERWWGPPTFPAVFTELDLAPGGRAAYAMTSPEGEKFPGWWRITSVDAPTDLSLDDGFADENGEPVADGPVSHLTVLLESLEVGDDLGTRMTLTTTFDSPEQMDELVEMGMLDGMKLAMGQIEGILAG</sequence>
<accession>A0ABP8VPK9</accession>
<organism evidence="3 4">
    <name type="scientific">Frondihabitans cladoniiphilus</name>
    <dbReference type="NCBI Taxonomy" id="715785"/>
    <lineage>
        <taxon>Bacteria</taxon>
        <taxon>Bacillati</taxon>
        <taxon>Actinomycetota</taxon>
        <taxon>Actinomycetes</taxon>
        <taxon>Micrococcales</taxon>
        <taxon>Microbacteriaceae</taxon>
        <taxon>Frondihabitans</taxon>
    </lineage>
</organism>
<dbReference type="RefSeq" id="WP_345373623.1">
    <property type="nucleotide sequence ID" value="NZ_BAABLM010000001.1"/>
</dbReference>
<evidence type="ECO:0000256" key="1">
    <source>
        <dbReference type="ARBA" id="ARBA00006817"/>
    </source>
</evidence>
<dbReference type="InterPro" id="IPR013538">
    <property type="entry name" value="ASHA1/2-like_C"/>
</dbReference>
<dbReference type="Gene3D" id="3.30.530.20">
    <property type="match status" value="1"/>
</dbReference>
<name>A0ABP8VPK9_9MICO</name>
<dbReference type="CDD" id="cd07814">
    <property type="entry name" value="SRPBCC_CalC_Aha1-like"/>
    <property type="match status" value="1"/>
</dbReference>
<proteinExistence type="inferred from homology"/>
<dbReference type="EMBL" id="BAABLM010000001">
    <property type="protein sequence ID" value="GAA4668396.1"/>
    <property type="molecule type" value="Genomic_DNA"/>
</dbReference>
<comment type="caution">
    <text evidence="3">The sequence shown here is derived from an EMBL/GenBank/DDBJ whole genome shotgun (WGS) entry which is preliminary data.</text>
</comment>